<dbReference type="GO" id="GO:0003700">
    <property type="term" value="F:DNA-binding transcription factor activity"/>
    <property type="evidence" value="ECO:0007669"/>
    <property type="project" value="InterPro"/>
</dbReference>
<dbReference type="PRINTS" id="PR00598">
    <property type="entry name" value="HTHMARR"/>
</dbReference>
<dbReference type="InterPro" id="IPR036388">
    <property type="entry name" value="WH-like_DNA-bd_sf"/>
</dbReference>
<dbReference type="SMART" id="SM00347">
    <property type="entry name" value="HTH_MARR"/>
    <property type="match status" value="1"/>
</dbReference>
<dbReference type="EMBL" id="PVWO01000041">
    <property type="protein sequence ID" value="PSB58277.1"/>
    <property type="molecule type" value="Genomic_DNA"/>
</dbReference>
<dbReference type="PROSITE" id="PS50995">
    <property type="entry name" value="HTH_MARR_2"/>
    <property type="match status" value="1"/>
</dbReference>
<dbReference type="InterPro" id="IPR039422">
    <property type="entry name" value="MarR/SlyA-like"/>
</dbReference>
<accession>A0A2T1GKC1</accession>
<proteinExistence type="predicted"/>
<dbReference type="InterPro" id="IPR000835">
    <property type="entry name" value="HTH_MarR-typ"/>
</dbReference>
<feature type="domain" description="HTH marR-type" evidence="1">
    <location>
        <begin position="22"/>
        <end position="157"/>
    </location>
</feature>
<dbReference type="Pfam" id="PF01047">
    <property type="entry name" value="MarR"/>
    <property type="match status" value="1"/>
</dbReference>
<dbReference type="GO" id="GO:0006950">
    <property type="term" value="P:response to stress"/>
    <property type="evidence" value="ECO:0007669"/>
    <property type="project" value="TreeGrafter"/>
</dbReference>
<comment type="caution">
    <text evidence="2">The sequence shown here is derived from an EMBL/GenBank/DDBJ whole genome shotgun (WGS) entry which is preliminary data.</text>
</comment>
<dbReference type="PANTHER" id="PTHR33164:SF43">
    <property type="entry name" value="HTH-TYPE TRANSCRIPTIONAL REPRESSOR YETL"/>
    <property type="match status" value="1"/>
</dbReference>
<evidence type="ECO:0000313" key="2">
    <source>
        <dbReference type="EMBL" id="PSB58277.1"/>
    </source>
</evidence>
<name>A0A2T1GKC1_9CYAN</name>
<reference evidence="2 3" key="1">
    <citation type="submission" date="2018-03" db="EMBL/GenBank/DDBJ databases">
        <title>The ancient ancestry and fast evolution of plastids.</title>
        <authorList>
            <person name="Moore K.R."/>
            <person name="Magnabosco C."/>
            <person name="Momper L."/>
            <person name="Gold D.A."/>
            <person name="Bosak T."/>
            <person name="Fournier G.P."/>
        </authorList>
    </citation>
    <scope>NUCLEOTIDE SEQUENCE [LARGE SCALE GENOMIC DNA]</scope>
    <source>
        <strain evidence="2 3">CCALA 037</strain>
    </source>
</reference>
<gene>
    <name evidence="2" type="ORF">C7B77_05330</name>
</gene>
<dbReference type="InterPro" id="IPR036390">
    <property type="entry name" value="WH_DNA-bd_sf"/>
</dbReference>
<dbReference type="RefSeq" id="WP_106301073.1">
    <property type="nucleotide sequence ID" value="NZ_PVWO01000041.1"/>
</dbReference>
<dbReference type="PANTHER" id="PTHR33164">
    <property type="entry name" value="TRANSCRIPTIONAL REGULATOR, MARR FAMILY"/>
    <property type="match status" value="1"/>
</dbReference>
<keyword evidence="3" id="KW-1185">Reference proteome</keyword>
<organism evidence="2 3">
    <name type="scientific">Chamaesiphon polymorphus CCALA 037</name>
    <dbReference type="NCBI Taxonomy" id="2107692"/>
    <lineage>
        <taxon>Bacteria</taxon>
        <taxon>Bacillati</taxon>
        <taxon>Cyanobacteriota</taxon>
        <taxon>Cyanophyceae</taxon>
        <taxon>Gomontiellales</taxon>
        <taxon>Chamaesiphonaceae</taxon>
        <taxon>Chamaesiphon</taxon>
    </lineage>
</organism>
<evidence type="ECO:0000259" key="1">
    <source>
        <dbReference type="PROSITE" id="PS50995"/>
    </source>
</evidence>
<dbReference type="SUPFAM" id="SSF46785">
    <property type="entry name" value="Winged helix' DNA-binding domain"/>
    <property type="match status" value="1"/>
</dbReference>
<evidence type="ECO:0000313" key="3">
    <source>
        <dbReference type="Proteomes" id="UP000238937"/>
    </source>
</evidence>
<dbReference type="OrthoDB" id="162531at2"/>
<dbReference type="AlphaFoldDB" id="A0A2T1GKC1"/>
<dbReference type="Proteomes" id="UP000238937">
    <property type="component" value="Unassembled WGS sequence"/>
</dbReference>
<dbReference type="Gene3D" id="1.10.10.10">
    <property type="entry name" value="Winged helix-like DNA-binding domain superfamily/Winged helix DNA-binding domain"/>
    <property type="match status" value="1"/>
</dbReference>
<sequence length="166" mass="18682">MQVFPGRETFEELERDFPDFDAESVETCLAFLNSATEVYTAFDAHFDRYGLSAGKFTLLMQLYVANQGLVPSEFAERANVTRATITGLLDGLERENLVQRQPHPSDRRMLTVHLTERGNALLENILPDHFCRTKKLMANLTTKEKKTLVNLLQKLNSGTSALSDAS</sequence>
<protein>
    <submittedName>
        <fullName evidence="2">MarR family transcriptional regulator</fullName>
    </submittedName>
</protein>